<dbReference type="EMBL" id="JBJJXI010000055">
    <property type="protein sequence ID" value="KAL3399845.1"/>
    <property type="molecule type" value="Genomic_DNA"/>
</dbReference>
<gene>
    <name evidence="2" type="ORF">TKK_007076</name>
</gene>
<organism evidence="2 3">
    <name type="scientific">Trichogramma kaykai</name>
    <dbReference type="NCBI Taxonomy" id="54128"/>
    <lineage>
        <taxon>Eukaryota</taxon>
        <taxon>Metazoa</taxon>
        <taxon>Ecdysozoa</taxon>
        <taxon>Arthropoda</taxon>
        <taxon>Hexapoda</taxon>
        <taxon>Insecta</taxon>
        <taxon>Pterygota</taxon>
        <taxon>Neoptera</taxon>
        <taxon>Endopterygota</taxon>
        <taxon>Hymenoptera</taxon>
        <taxon>Apocrita</taxon>
        <taxon>Proctotrupomorpha</taxon>
        <taxon>Chalcidoidea</taxon>
        <taxon>Trichogrammatidae</taxon>
        <taxon>Trichogramma</taxon>
    </lineage>
</organism>
<evidence type="ECO:0000256" key="1">
    <source>
        <dbReference type="SAM" id="MobiDB-lite"/>
    </source>
</evidence>
<keyword evidence="3" id="KW-1185">Reference proteome</keyword>
<reference evidence="2 3" key="1">
    <citation type="journal article" date="2024" name="bioRxiv">
        <title>A reference genome for Trichogramma kaykai: A tiny desert-dwelling parasitoid wasp with competing sex-ratio distorters.</title>
        <authorList>
            <person name="Culotta J."/>
            <person name="Lindsey A.R."/>
        </authorList>
    </citation>
    <scope>NUCLEOTIDE SEQUENCE [LARGE SCALE GENOMIC DNA]</scope>
    <source>
        <strain evidence="2 3">KSX58</strain>
    </source>
</reference>
<evidence type="ECO:0000313" key="2">
    <source>
        <dbReference type="EMBL" id="KAL3399845.1"/>
    </source>
</evidence>
<sequence length="137" mass="15225">MSKNAVAGKNDATDGNHTLNKPHNERQFEEDALILRVIEGYCMSANARFTLNSAIVDFEPPQKVNDRTSIANSRVGNSETVDDRYLSETVKILKGQMMDIQTQVAQLCKQLEEERKSRLSLAATVKRSMAVIDGTVP</sequence>
<name>A0ABD2X4A3_9HYME</name>
<evidence type="ECO:0000313" key="3">
    <source>
        <dbReference type="Proteomes" id="UP001627154"/>
    </source>
</evidence>
<dbReference type="Gene3D" id="1.20.5.390">
    <property type="entry name" value="L1 transposable element, trimerization domain"/>
    <property type="match status" value="1"/>
</dbReference>
<feature type="region of interest" description="Disordered" evidence="1">
    <location>
        <begin position="1"/>
        <end position="24"/>
    </location>
</feature>
<protein>
    <submittedName>
        <fullName evidence="2">Uncharacterized protein</fullName>
    </submittedName>
</protein>
<proteinExistence type="predicted"/>
<comment type="caution">
    <text evidence="2">The sequence shown here is derived from an EMBL/GenBank/DDBJ whole genome shotgun (WGS) entry which is preliminary data.</text>
</comment>
<dbReference type="Proteomes" id="UP001627154">
    <property type="component" value="Unassembled WGS sequence"/>
</dbReference>
<accession>A0ABD2X4A3</accession>
<dbReference type="AlphaFoldDB" id="A0ABD2X4A3"/>